<dbReference type="PRINTS" id="PR00625">
    <property type="entry name" value="JDOMAIN"/>
</dbReference>
<gene>
    <name evidence="8" type="primary">LOC105431805</name>
</gene>
<dbReference type="PANTHER" id="PTHR45255">
    <property type="entry name" value="DNAJ HOMOLOG SUBFAMILY C MEMBER 24"/>
    <property type="match status" value="1"/>
</dbReference>
<dbReference type="InterPro" id="IPR001623">
    <property type="entry name" value="DnaJ_domain"/>
</dbReference>
<protein>
    <submittedName>
        <fullName evidence="8">DnaJ homolog subfamily C member 24-like</fullName>
    </submittedName>
</protein>
<evidence type="ECO:0000256" key="2">
    <source>
        <dbReference type="ARBA" id="ARBA00022723"/>
    </source>
</evidence>
<dbReference type="SMART" id="SM00271">
    <property type="entry name" value="DnaJ"/>
    <property type="match status" value="1"/>
</dbReference>
<comment type="similarity">
    <text evidence="1">Belongs to the DPH4 family.</text>
</comment>
<evidence type="ECO:0000313" key="8">
    <source>
        <dbReference type="RefSeq" id="XP_025075305.1"/>
    </source>
</evidence>
<dbReference type="PROSITE" id="PS51074">
    <property type="entry name" value="DPH_MB"/>
    <property type="match status" value="1"/>
</dbReference>
<sequence>MDCYELLGCNENSTHEELKRAYHERLLQFHPDKNNTNVQKFFDIKAAWQVLGNPQTRKRYDAACDQERLEQEANLVYARISSSDLEKSDFENTFFYRCRCGERYLVEPKTLEAKNTRLHVMCDGCTLVIIVET</sequence>
<feature type="domain" description="J" evidence="5">
    <location>
        <begin position="2"/>
        <end position="64"/>
    </location>
</feature>
<evidence type="ECO:0000313" key="7">
    <source>
        <dbReference type="Proteomes" id="UP000504615"/>
    </source>
</evidence>
<dbReference type="SUPFAM" id="SSF46565">
    <property type="entry name" value="Chaperone J-domain"/>
    <property type="match status" value="1"/>
</dbReference>
<keyword evidence="7" id="KW-1185">Reference proteome</keyword>
<reference evidence="8" key="1">
    <citation type="submission" date="2025-08" db="UniProtKB">
        <authorList>
            <consortium name="RefSeq"/>
        </authorList>
    </citation>
    <scope>IDENTIFICATION</scope>
</reference>
<dbReference type="GO" id="GO:0001671">
    <property type="term" value="F:ATPase activator activity"/>
    <property type="evidence" value="ECO:0007669"/>
    <property type="project" value="TreeGrafter"/>
</dbReference>
<dbReference type="InterPro" id="IPR036671">
    <property type="entry name" value="DPH_MB_sf"/>
</dbReference>
<keyword evidence="3" id="KW-0862">Zinc</keyword>
<dbReference type="InterPro" id="IPR007872">
    <property type="entry name" value="DPH_MB_dom"/>
</dbReference>
<evidence type="ECO:0000256" key="4">
    <source>
        <dbReference type="ARBA" id="ARBA00023004"/>
    </source>
</evidence>
<organism evidence="7 8">
    <name type="scientific">Pogonomyrmex barbatus</name>
    <name type="common">red harvester ant</name>
    <dbReference type="NCBI Taxonomy" id="144034"/>
    <lineage>
        <taxon>Eukaryota</taxon>
        <taxon>Metazoa</taxon>
        <taxon>Ecdysozoa</taxon>
        <taxon>Arthropoda</taxon>
        <taxon>Hexapoda</taxon>
        <taxon>Insecta</taxon>
        <taxon>Pterygota</taxon>
        <taxon>Neoptera</taxon>
        <taxon>Endopterygota</taxon>
        <taxon>Hymenoptera</taxon>
        <taxon>Apocrita</taxon>
        <taxon>Aculeata</taxon>
        <taxon>Formicoidea</taxon>
        <taxon>Formicidae</taxon>
        <taxon>Myrmicinae</taxon>
        <taxon>Pogonomyrmex</taxon>
    </lineage>
</organism>
<keyword evidence="4" id="KW-0408">Iron</keyword>
<dbReference type="PROSITE" id="PS00636">
    <property type="entry name" value="DNAJ_1"/>
    <property type="match status" value="1"/>
</dbReference>
<dbReference type="GO" id="GO:0008198">
    <property type="term" value="F:ferrous iron binding"/>
    <property type="evidence" value="ECO:0007669"/>
    <property type="project" value="TreeGrafter"/>
</dbReference>
<dbReference type="InterPro" id="IPR018253">
    <property type="entry name" value="DnaJ_domain_CS"/>
</dbReference>
<dbReference type="Gene3D" id="1.10.287.110">
    <property type="entry name" value="DnaJ domain"/>
    <property type="match status" value="1"/>
</dbReference>
<dbReference type="GeneID" id="105431805"/>
<dbReference type="Proteomes" id="UP000504615">
    <property type="component" value="Unplaced"/>
</dbReference>
<dbReference type="RefSeq" id="XP_025075305.1">
    <property type="nucleotide sequence ID" value="XM_025219520.1"/>
</dbReference>
<dbReference type="AlphaFoldDB" id="A0A8N1S910"/>
<dbReference type="SUPFAM" id="SSF144217">
    <property type="entry name" value="CSL zinc finger"/>
    <property type="match status" value="1"/>
</dbReference>
<dbReference type="PROSITE" id="PS50076">
    <property type="entry name" value="DNAJ_2"/>
    <property type="match status" value="1"/>
</dbReference>
<feature type="domain" description="DPH-type MB" evidence="6">
    <location>
        <begin position="76"/>
        <end position="133"/>
    </location>
</feature>
<evidence type="ECO:0000259" key="6">
    <source>
        <dbReference type="PROSITE" id="PS51074"/>
    </source>
</evidence>
<dbReference type="OrthoDB" id="66964at2759"/>
<name>A0A8N1S910_9HYME</name>
<dbReference type="PANTHER" id="PTHR45255:SF1">
    <property type="entry name" value="DNAJ HOMOLOG SUBFAMILY C MEMBER 24"/>
    <property type="match status" value="1"/>
</dbReference>
<keyword evidence="2" id="KW-0479">Metal-binding</keyword>
<evidence type="ECO:0000256" key="1">
    <source>
        <dbReference type="ARBA" id="ARBA00006169"/>
    </source>
</evidence>
<dbReference type="Gene3D" id="3.10.660.10">
    <property type="entry name" value="DPH Zinc finger"/>
    <property type="match status" value="1"/>
</dbReference>
<accession>A0A8N1S910</accession>
<evidence type="ECO:0000256" key="3">
    <source>
        <dbReference type="ARBA" id="ARBA00022833"/>
    </source>
</evidence>
<evidence type="ECO:0000259" key="5">
    <source>
        <dbReference type="PROSITE" id="PS50076"/>
    </source>
</evidence>
<dbReference type="CDD" id="cd06257">
    <property type="entry name" value="DnaJ"/>
    <property type="match status" value="1"/>
</dbReference>
<dbReference type="Pfam" id="PF00226">
    <property type="entry name" value="DnaJ"/>
    <property type="match status" value="1"/>
</dbReference>
<dbReference type="InterPro" id="IPR036869">
    <property type="entry name" value="J_dom_sf"/>
</dbReference>
<proteinExistence type="inferred from homology"/>
<dbReference type="Pfam" id="PF05207">
    <property type="entry name" value="Zn_ribbon_CSL"/>
    <property type="match status" value="1"/>
</dbReference>